<accession>A0A164PZF2</accession>
<dbReference type="OrthoDB" id="6377751at2759"/>
<evidence type="ECO:0000256" key="2">
    <source>
        <dbReference type="SAM" id="SignalP"/>
    </source>
</evidence>
<proteinExistence type="predicted"/>
<organism evidence="3 4">
    <name type="scientific">Daphnia magna</name>
    <dbReference type="NCBI Taxonomy" id="35525"/>
    <lineage>
        <taxon>Eukaryota</taxon>
        <taxon>Metazoa</taxon>
        <taxon>Ecdysozoa</taxon>
        <taxon>Arthropoda</taxon>
        <taxon>Crustacea</taxon>
        <taxon>Branchiopoda</taxon>
        <taxon>Diplostraca</taxon>
        <taxon>Cladocera</taxon>
        <taxon>Anomopoda</taxon>
        <taxon>Daphniidae</taxon>
        <taxon>Daphnia</taxon>
    </lineage>
</organism>
<dbReference type="AlphaFoldDB" id="A0A164PZF2"/>
<feature type="chain" id="PRO_5007852421" evidence="2">
    <location>
        <begin position="21"/>
        <end position="216"/>
    </location>
</feature>
<feature type="compositionally biased region" description="Low complexity" evidence="1">
    <location>
        <begin position="148"/>
        <end position="157"/>
    </location>
</feature>
<dbReference type="EMBL" id="LRGB01002496">
    <property type="protein sequence ID" value="KZS07290.1"/>
    <property type="molecule type" value="Genomic_DNA"/>
</dbReference>
<feature type="region of interest" description="Disordered" evidence="1">
    <location>
        <begin position="131"/>
        <end position="216"/>
    </location>
</feature>
<sequence length="216" mass="23291">MEVPIMVVLLCGVLIITIEAGVVTRLRRSPSGNKIANKFRIPHIVLVGLVDQPVPTAIAYPQKTPYSPTSYGPPPPPASYPAPSYPSPSYGPPPPPASFPAPSYPSPSYGPPPPSYVSPMMSYHPSYVPPQTPYQSYQPPMYMPPQTPYQAAQQPLATGPQQEQILPEPNPNGLSNATDQVATEDFQLESTDLPSTDLSPDGTSEDKSSWETKTSF</sequence>
<reference evidence="3 4" key="1">
    <citation type="submission" date="2016-03" db="EMBL/GenBank/DDBJ databases">
        <title>EvidentialGene: Evidence-directed Construction of Genes on Genomes.</title>
        <authorList>
            <person name="Gilbert D.G."/>
            <person name="Choi J.-H."/>
            <person name="Mockaitis K."/>
            <person name="Colbourne J."/>
            <person name="Pfrender M."/>
        </authorList>
    </citation>
    <scope>NUCLEOTIDE SEQUENCE [LARGE SCALE GENOMIC DNA]</scope>
    <source>
        <strain evidence="3 4">Xinb3</strain>
        <tissue evidence="3">Complete organism</tissue>
    </source>
</reference>
<name>A0A164PZF2_9CRUS</name>
<keyword evidence="3" id="KW-0675">Receptor</keyword>
<feature type="compositionally biased region" description="Pro residues" evidence="1">
    <location>
        <begin position="71"/>
        <end position="95"/>
    </location>
</feature>
<feature type="compositionally biased region" description="Polar residues" evidence="1">
    <location>
        <begin position="188"/>
        <end position="202"/>
    </location>
</feature>
<comment type="caution">
    <text evidence="3">The sequence shown here is derived from an EMBL/GenBank/DDBJ whole genome shotgun (WGS) entry which is preliminary data.</text>
</comment>
<feature type="region of interest" description="Disordered" evidence="1">
    <location>
        <begin position="65"/>
        <end position="95"/>
    </location>
</feature>
<feature type="signal peptide" evidence="2">
    <location>
        <begin position="1"/>
        <end position="20"/>
    </location>
</feature>
<evidence type="ECO:0000313" key="4">
    <source>
        <dbReference type="Proteomes" id="UP000076858"/>
    </source>
</evidence>
<protein>
    <submittedName>
        <fullName evidence="3">Class a rhodopsin g-protein coupled receptor gprgnr2</fullName>
    </submittedName>
</protein>
<feature type="compositionally biased region" description="Polar residues" evidence="1">
    <location>
        <begin position="172"/>
        <end position="181"/>
    </location>
</feature>
<dbReference type="Proteomes" id="UP000076858">
    <property type="component" value="Unassembled WGS sequence"/>
</dbReference>
<keyword evidence="4" id="KW-1185">Reference proteome</keyword>
<gene>
    <name evidence="3" type="ORF">APZ42_029022</name>
</gene>
<evidence type="ECO:0000256" key="1">
    <source>
        <dbReference type="SAM" id="MobiDB-lite"/>
    </source>
</evidence>
<evidence type="ECO:0000313" key="3">
    <source>
        <dbReference type="EMBL" id="KZS07290.1"/>
    </source>
</evidence>
<keyword evidence="2" id="KW-0732">Signal</keyword>